<gene>
    <name evidence="1" type="ORF">J3R30DRAFT_649097</name>
</gene>
<dbReference type="AlphaFoldDB" id="A0A9W9A5B5"/>
<evidence type="ECO:0000313" key="2">
    <source>
        <dbReference type="Proteomes" id="UP001150266"/>
    </source>
</evidence>
<sequence>MFIRNLWIVSFSVALISSSYYAWFTPSIISRIHDIFSSPSITKAQTSLATSLSTPPINCTSPPPHTCTFYSACLESHFHCGPEGYPLGFGEKFCTKFNMPQNVERLSTKGKDWMWTTMGCLQRALVSELDVPVVSSGLQSSSTEDVCKALEDKAFSTHAPCYLSSGLCSLSLEDWVVIVDIIDIKTLLSSWDAFEGGVDAGKGCLEFFSHKFWRTRGM</sequence>
<dbReference type="EMBL" id="JAOTPV010000016">
    <property type="protein sequence ID" value="KAJ4474230.1"/>
    <property type="molecule type" value="Genomic_DNA"/>
</dbReference>
<comment type="caution">
    <text evidence="1">The sequence shown here is derived from an EMBL/GenBank/DDBJ whole genome shotgun (WGS) entry which is preliminary data.</text>
</comment>
<accession>A0A9W9A5B5</accession>
<keyword evidence="2" id="KW-1185">Reference proteome</keyword>
<proteinExistence type="predicted"/>
<protein>
    <submittedName>
        <fullName evidence="1">Uncharacterized protein</fullName>
    </submittedName>
</protein>
<organism evidence="1 2">
    <name type="scientific">Lentinula aciculospora</name>
    <dbReference type="NCBI Taxonomy" id="153920"/>
    <lineage>
        <taxon>Eukaryota</taxon>
        <taxon>Fungi</taxon>
        <taxon>Dikarya</taxon>
        <taxon>Basidiomycota</taxon>
        <taxon>Agaricomycotina</taxon>
        <taxon>Agaricomycetes</taxon>
        <taxon>Agaricomycetidae</taxon>
        <taxon>Agaricales</taxon>
        <taxon>Marasmiineae</taxon>
        <taxon>Omphalotaceae</taxon>
        <taxon>Lentinula</taxon>
    </lineage>
</organism>
<dbReference type="Proteomes" id="UP001150266">
    <property type="component" value="Unassembled WGS sequence"/>
</dbReference>
<name>A0A9W9A5B5_9AGAR</name>
<reference evidence="1" key="1">
    <citation type="submission" date="2022-08" db="EMBL/GenBank/DDBJ databases">
        <title>A Global Phylogenomic Analysis of the Shiitake Genus Lentinula.</title>
        <authorList>
            <consortium name="DOE Joint Genome Institute"/>
            <person name="Sierra-Patev S."/>
            <person name="Min B."/>
            <person name="Naranjo-Ortiz M."/>
            <person name="Looney B."/>
            <person name="Konkel Z."/>
            <person name="Slot J.C."/>
            <person name="Sakamoto Y."/>
            <person name="Steenwyk J.L."/>
            <person name="Rokas A."/>
            <person name="Carro J."/>
            <person name="Camarero S."/>
            <person name="Ferreira P."/>
            <person name="Molpeceres G."/>
            <person name="Ruiz-Duenas F.J."/>
            <person name="Serrano A."/>
            <person name="Henrissat B."/>
            <person name="Drula E."/>
            <person name="Hughes K.W."/>
            <person name="Mata J.L."/>
            <person name="Ishikawa N.K."/>
            <person name="Vargas-Isla R."/>
            <person name="Ushijima S."/>
            <person name="Smith C.A."/>
            <person name="Ahrendt S."/>
            <person name="Andreopoulos W."/>
            <person name="He G."/>
            <person name="Labutti K."/>
            <person name="Lipzen A."/>
            <person name="Ng V."/>
            <person name="Riley R."/>
            <person name="Sandor L."/>
            <person name="Barry K."/>
            <person name="Martinez A.T."/>
            <person name="Xiao Y."/>
            <person name="Gibbons J.G."/>
            <person name="Terashima K."/>
            <person name="Grigoriev I.V."/>
            <person name="Hibbett D.S."/>
        </authorList>
    </citation>
    <scope>NUCLEOTIDE SEQUENCE</scope>
    <source>
        <strain evidence="1">JLM2183</strain>
    </source>
</reference>
<dbReference type="OrthoDB" id="2251794at2759"/>
<evidence type="ECO:0000313" key="1">
    <source>
        <dbReference type="EMBL" id="KAJ4474230.1"/>
    </source>
</evidence>